<evidence type="ECO:0000313" key="4">
    <source>
        <dbReference type="Proteomes" id="UP001334732"/>
    </source>
</evidence>
<protein>
    <submittedName>
        <fullName evidence="3">LEA type 2 family protein</fullName>
    </submittedName>
</protein>
<dbReference type="EMBL" id="CP141769">
    <property type="protein sequence ID" value="WRS39459.1"/>
    <property type="molecule type" value="Genomic_DNA"/>
</dbReference>
<dbReference type="SMART" id="SM00769">
    <property type="entry name" value="WHy"/>
    <property type="match status" value="1"/>
</dbReference>
<feature type="chain" id="PRO_5046606186" evidence="1">
    <location>
        <begin position="24"/>
        <end position="158"/>
    </location>
</feature>
<dbReference type="Pfam" id="PF03168">
    <property type="entry name" value="LEA_2"/>
    <property type="match status" value="1"/>
</dbReference>
<evidence type="ECO:0000259" key="2">
    <source>
        <dbReference type="SMART" id="SM00769"/>
    </source>
</evidence>
<dbReference type="SUPFAM" id="SSF117070">
    <property type="entry name" value="LEA14-like"/>
    <property type="match status" value="1"/>
</dbReference>
<evidence type="ECO:0000256" key="1">
    <source>
        <dbReference type="SAM" id="SignalP"/>
    </source>
</evidence>
<dbReference type="Gene3D" id="2.60.40.1820">
    <property type="match status" value="1"/>
</dbReference>
<keyword evidence="1" id="KW-0732">Signal</keyword>
<organism evidence="3 4">
    <name type="scientific">Thiobacillus sedimenti</name>
    <dbReference type="NCBI Taxonomy" id="3110231"/>
    <lineage>
        <taxon>Bacteria</taxon>
        <taxon>Pseudomonadati</taxon>
        <taxon>Pseudomonadota</taxon>
        <taxon>Betaproteobacteria</taxon>
        <taxon>Nitrosomonadales</taxon>
        <taxon>Thiobacillaceae</taxon>
        <taxon>Thiobacillus</taxon>
    </lineage>
</organism>
<keyword evidence="4" id="KW-1185">Reference proteome</keyword>
<proteinExistence type="predicted"/>
<dbReference type="Proteomes" id="UP001334732">
    <property type="component" value="Chromosome"/>
</dbReference>
<evidence type="ECO:0000313" key="3">
    <source>
        <dbReference type="EMBL" id="WRS39459.1"/>
    </source>
</evidence>
<name>A0ABZ1CJB6_9PROT</name>
<dbReference type="InterPro" id="IPR004864">
    <property type="entry name" value="LEA_2"/>
</dbReference>
<feature type="domain" description="Water stress and hypersensitive response" evidence="2">
    <location>
        <begin position="29"/>
        <end position="152"/>
    </location>
</feature>
<reference evidence="3 4" key="1">
    <citation type="submission" date="2023-12" db="EMBL/GenBank/DDBJ databases">
        <title>Thiobacillus sedimentum sp. nov., a chemolithoautotrophic sulfur-oxidizing bacterium isolated from freshwater sediment.</title>
        <authorList>
            <person name="Luo J."/>
            <person name="Dai C."/>
        </authorList>
    </citation>
    <scope>NUCLEOTIDE SEQUENCE [LARGE SCALE GENOMIC DNA]</scope>
    <source>
        <strain evidence="3 4">SCUT-2</strain>
    </source>
</reference>
<accession>A0ABZ1CJB6</accession>
<dbReference type="PROSITE" id="PS51257">
    <property type="entry name" value="PROKAR_LIPOPROTEIN"/>
    <property type="match status" value="1"/>
</dbReference>
<feature type="signal peptide" evidence="1">
    <location>
        <begin position="1"/>
        <end position="23"/>
    </location>
</feature>
<dbReference type="RefSeq" id="WP_324779990.1">
    <property type="nucleotide sequence ID" value="NZ_CP141769.1"/>
</dbReference>
<sequence>MLQRLLMLVLVLGLAACSGLPRNAVAPKLSVADVRLGQFDLFEQRFDVGLKVENPNDFGLTIEALEFELDVNGRPFARGVSHEATRLAAAATTVVRVDAVTQSNDLIRQFKTLPGMLKDGVPYRIRGRVKTDRSPLWLPFDHAGIYGGKEGHPAGRAI</sequence>
<dbReference type="InterPro" id="IPR013990">
    <property type="entry name" value="WHy-dom"/>
</dbReference>
<gene>
    <name evidence="3" type="ORF">VA613_00915</name>
</gene>